<evidence type="ECO:0000313" key="2">
    <source>
        <dbReference type="EMBL" id="GFY87158.1"/>
    </source>
</evidence>
<dbReference type="EMBL" id="BJWL01000005">
    <property type="protein sequence ID" value="GFY87158.1"/>
    <property type="molecule type" value="Genomic_DNA"/>
</dbReference>
<proteinExistence type="predicted"/>
<organism evidence="2 3">
    <name type="scientific">Actinidia rufa</name>
    <dbReference type="NCBI Taxonomy" id="165716"/>
    <lineage>
        <taxon>Eukaryota</taxon>
        <taxon>Viridiplantae</taxon>
        <taxon>Streptophyta</taxon>
        <taxon>Embryophyta</taxon>
        <taxon>Tracheophyta</taxon>
        <taxon>Spermatophyta</taxon>
        <taxon>Magnoliopsida</taxon>
        <taxon>eudicotyledons</taxon>
        <taxon>Gunneridae</taxon>
        <taxon>Pentapetalae</taxon>
        <taxon>asterids</taxon>
        <taxon>Ericales</taxon>
        <taxon>Actinidiaceae</taxon>
        <taxon>Actinidia</taxon>
    </lineage>
</organism>
<gene>
    <name evidence="2" type="ORF">Acr_05g0007970</name>
</gene>
<dbReference type="PANTHER" id="PTHR47718">
    <property type="entry name" value="OS01G0519700 PROTEIN"/>
    <property type="match status" value="1"/>
</dbReference>
<sequence>MDQSISPIHSISLGGGREMLDNYSSRDLDLDEIDVELLKKGIEADNVEDLKEEYKVENLNEEDEVDDPKVGMEFISLDEIYGFYSRRLEINDMAGIRINKNFTSLLVEGGGGYEGLGFSEQDCRNHLAKFRRLKLKEGDATAMHNYFAKMQAYNSNFYYAMDLNEKGCLRNVFWADARSREAFKEFGDVITFDTTYLVNKYDMPFAPFVGVNHHGQSTLLGCGLISHEDTETFTWLFKTWLACMSDCPPNAIITDQDRAMKKAIEIVFPNARQKKIEKKPKEKIKGNKLESNDVGNEIVKHVGLGTQDTSHLYDNSAQQSQYIGGMGPFPSNVAHSMHPYQSSLFTQGNFPFQPNMLQGGFFAYQPNILERRQPFQGPHSFSPCWRRNTEGFTSILNTLGPCEVQQTPRFNNT</sequence>
<evidence type="ECO:0000259" key="1">
    <source>
        <dbReference type="Pfam" id="PF10551"/>
    </source>
</evidence>
<comment type="caution">
    <text evidence="2">The sequence shown here is derived from an EMBL/GenBank/DDBJ whole genome shotgun (WGS) entry which is preliminary data.</text>
</comment>
<evidence type="ECO:0000313" key="3">
    <source>
        <dbReference type="Proteomes" id="UP000585474"/>
    </source>
</evidence>
<name>A0A7J0EL15_9ERIC</name>
<dbReference type="Pfam" id="PF10551">
    <property type="entry name" value="MULE"/>
    <property type="match status" value="1"/>
</dbReference>
<feature type="domain" description="MULE transposase" evidence="1">
    <location>
        <begin position="189"/>
        <end position="274"/>
    </location>
</feature>
<dbReference type="InterPro" id="IPR018289">
    <property type="entry name" value="MULE_transposase_dom"/>
</dbReference>
<accession>A0A7J0EL15</accession>
<dbReference type="OrthoDB" id="2402896at2759"/>
<dbReference type="PANTHER" id="PTHR47718:SF5">
    <property type="entry name" value="PROTEIN FAR1-RELATED SEQUENCE 8-LIKE"/>
    <property type="match status" value="1"/>
</dbReference>
<keyword evidence="3" id="KW-1185">Reference proteome</keyword>
<dbReference type="Proteomes" id="UP000585474">
    <property type="component" value="Unassembled WGS sequence"/>
</dbReference>
<protein>
    <submittedName>
        <fullName evidence="2">FAR1-related sequence 3</fullName>
    </submittedName>
</protein>
<reference evidence="2 3" key="1">
    <citation type="submission" date="2019-07" db="EMBL/GenBank/DDBJ databases">
        <title>De Novo Assembly of kiwifruit Actinidia rufa.</title>
        <authorList>
            <person name="Sugita-Konishi S."/>
            <person name="Sato K."/>
            <person name="Mori E."/>
            <person name="Abe Y."/>
            <person name="Kisaki G."/>
            <person name="Hamano K."/>
            <person name="Suezawa K."/>
            <person name="Otani M."/>
            <person name="Fukuda T."/>
            <person name="Manabe T."/>
            <person name="Gomi K."/>
            <person name="Tabuchi M."/>
            <person name="Akimitsu K."/>
            <person name="Kataoka I."/>
        </authorList>
    </citation>
    <scope>NUCLEOTIDE SEQUENCE [LARGE SCALE GENOMIC DNA]</scope>
    <source>
        <strain evidence="3">cv. Fuchu</strain>
    </source>
</reference>
<dbReference type="AlphaFoldDB" id="A0A7J0EL15"/>